<feature type="transmembrane region" description="Helical" evidence="16">
    <location>
        <begin position="453"/>
        <end position="474"/>
    </location>
</feature>
<keyword evidence="10 16" id="KW-1133">Transmembrane helix</keyword>
<dbReference type="CDD" id="cd17316">
    <property type="entry name" value="MFS_SV2_like"/>
    <property type="match status" value="1"/>
</dbReference>
<evidence type="ECO:0000256" key="13">
    <source>
        <dbReference type="PIRSR" id="PIRSR601461-2"/>
    </source>
</evidence>
<feature type="transmembrane region" description="Helical" evidence="16">
    <location>
        <begin position="1124"/>
        <end position="1145"/>
    </location>
</feature>
<dbReference type="PROSITE" id="PS00141">
    <property type="entry name" value="ASP_PROTEASE"/>
    <property type="match status" value="1"/>
</dbReference>
<dbReference type="InterPro" id="IPR021109">
    <property type="entry name" value="Peptidase_aspartic_dom_sf"/>
</dbReference>
<dbReference type="GO" id="GO:0022857">
    <property type="term" value="F:transmembrane transporter activity"/>
    <property type="evidence" value="ECO:0007669"/>
    <property type="project" value="InterPro"/>
</dbReference>
<evidence type="ECO:0000256" key="8">
    <source>
        <dbReference type="ARBA" id="ARBA00022750"/>
    </source>
</evidence>
<reference evidence="20" key="1">
    <citation type="submission" date="2017-03" db="EMBL/GenBank/DDBJ databases">
        <title>Genomes of endolithic fungi from Antarctica.</title>
        <authorList>
            <person name="Coleine C."/>
            <person name="Masonjones S."/>
            <person name="Stajich J.E."/>
        </authorList>
    </citation>
    <scope>NUCLEOTIDE SEQUENCE [LARGE SCALE GENOMIC DNA]</scope>
    <source>
        <strain evidence="20">CCFEE 5527</strain>
    </source>
</reference>
<feature type="domain" description="Major facilitator superfamily (MFS) profile" evidence="17">
    <location>
        <begin position="70"/>
        <end position="540"/>
    </location>
</feature>
<evidence type="ECO:0000313" key="19">
    <source>
        <dbReference type="EMBL" id="OQO08771.1"/>
    </source>
</evidence>
<evidence type="ECO:0000256" key="2">
    <source>
        <dbReference type="ARBA" id="ARBA00007447"/>
    </source>
</evidence>
<feature type="transmembrane region" description="Helical" evidence="16">
    <location>
        <begin position="515"/>
        <end position="539"/>
    </location>
</feature>
<feature type="domain" description="Peptidase A1" evidence="18">
    <location>
        <begin position="659"/>
        <end position="1009"/>
    </location>
</feature>
<comment type="similarity">
    <text evidence="3">Belongs to the major facilitator superfamily.</text>
</comment>
<evidence type="ECO:0000256" key="5">
    <source>
        <dbReference type="ARBA" id="ARBA00022670"/>
    </source>
</evidence>
<dbReference type="InterPro" id="IPR001969">
    <property type="entry name" value="Aspartic_peptidase_AS"/>
</dbReference>
<evidence type="ECO:0000256" key="6">
    <source>
        <dbReference type="ARBA" id="ARBA00022692"/>
    </source>
</evidence>
<evidence type="ECO:0000256" key="1">
    <source>
        <dbReference type="ARBA" id="ARBA00004141"/>
    </source>
</evidence>
<dbReference type="InterPro" id="IPR011701">
    <property type="entry name" value="MFS"/>
</dbReference>
<gene>
    <name evidence="19" type="ORF">B0A48_05661</name>
</gene>
<evidence type="ECO:0000256" key="11">
    <source>
        <dbReference type="ARBA" id="ARBA00023136"/>
    </source>
</evidence>
<keyword evidence="20" id="KW-1185">Reference proteome</keyword>
<dbReference type="STRING" id="1507870.A0A1V8TBZ5"/>
<dbReference type="InterPro" id="IPR033121">
    <property type="entry name" value="PEPTIDASE_A1"/>
</dbReference>
<evidence type="ECO:0000256" key="9">
    <source>
        <dbReference type="ARBA" id="ARBA00022801"/>
    </source>
</evidence>
<keyword evidence="13" id="KW-1015">Disulfide bond</keyword>
<keyword evidence="6 16" id="KW-0812">Transmembrane</keyword>
<dbReference type="SUPFAM" id="SSF103473">
    <property type="entry name" value="MFS general substrate transporter"/>
    <property type="match status" value="1"/>
</dbReference>
<keyword evidence="7" id="KW-0732">Signal</keyword>
<dbReference type="InterPro" id="IPR033876">
    <property type="entry name" value="SAP-like"/>
</dbReference>
<dbReference type="Pfam" id="PF07690">
    <property type="entry name" value="MFS_1"/>
    <property type="match status" value="1"/>
</dbReference>
<organism evidence="19 20">
    <name type="scientific">Cryoendolithus antarcticus</name>
    <dbReference type="NCBI Taxonomy" id="1507870"/>
    <lineage>
        <taxon>Eukaryota</taxon>
        <taxon>Fungi</taxon>
        <taxon>Dikarya</taxon>
        <taxon>Ascomycota</taxon>
        <taxon>Pezizomycotina</taxon>
        <taxon>Dothideomycetes</taxon>
        <taxon>Dothideomycetidae</taxon>
        <taxon>Cladosporiales</taxon>
        <taxon>Cladosporiaceae</taxon>
        <taxon>Cryoendolithus</taxon>
    </lineage>
</organism>
<evidence type="ECO:0000256" key="4">
    <source>
        <dbReference type="ARBA" id="ARBA00022448"/>
    </source>
</evidence>
<dbReference type="Gene3D" id="2.40.70.10">
    <property type="entry name" value="Acid Proteases"/>
    <property type="match status" value="2"/>
</dbReference>
<dbReference type="EMBL" id="NAJO01000011">
    <property type="protein sequence ID" value="OQO08771.1"/>
    <property type="molecule type" value="Genomic_DNA"/>
</dbReference>
<dbReference type="CDD" id="cd05474">
    <property type="entry name" value="SAP_like"/>
    <property type="match status" value="1"/>
</dbReference>
<feature type="active site" evidence="12">
    <location>
        <position position="677"/>
    </location>
</feature>
<feature type="transmembrane region" description="Helical" evidence="16">
    <location>
        <begin position="106"/>
        <end position="129"/>
    </location>
</feature>
<dbReference type="InterPro" id="IPR036259">
    <property type="entry name" value="MFS_trans_sf"/>
</dbReference>
<dbReference type="PROSITE" id="PS51767">
    <property type="entry name" value="PEPTIDASE_A1"/>
    <property type="match status" value="1"/>
</dbReference>
<feature type="transmembrane region" description="Helical" evidence="16">
    <location>
        <begin position="486"/>
        <end position="509"/>
    </location>
</feature>
<evidence type="ECO:0000256" key="10">
    <source>
        <dbReference type="ARBA" id="ARBA00022989"/>
    </source>
</evidence>
<evidence type="ECO:0000256" key="7">
    <source>
        <dbReference type="ARBA" id="ARBA00022729"/>
    </source>
</evidence>
<keyword evidence="11 16" id="KW-0472">Membrane</keyword>
<keyword evidence="8 14" id="KW-0064">Aspartyl protease</keyword>
<dbReference type="Proteomes" id="UP000192596">
    <property type="component" value="Unassembled WGS sequence"/>
</dbReference>
<feature type="transmembrane region" description="Helical" evidence="16">
    <location>
        <begin position="136"/>
        <end position="155"/>
    </location>
</feature>
<comment type="subcellular location">
    <subcellularLocation>
        <location evidence="1">Membrane</location>
        <topology evidence="1">Multi-pass membrane protein</topology>
    </subcellularLocation>
</comment>
<accession>A0A1V8TBZ5</accession>
<evidence type="ECO:0000256" key="3">
    <source>
        <dbReference type="ARBA" id="ARBA00008335"/>
    </source>
</evidence>
<evidence type="ECO:0000256" key="15">
    <source>
        <dbReference type="SAM" id="MobiDB-lite"/>
    </source>
</evidence>
<dbReference type="PRINTS" id="PR00792">
    <property type="entry name" value="PEPSIN"/>
</dbReference>
<feature type="compositionally biased region" description="Gly residues" evidence="15">
    <location>
        <begin position="1092"/>
        <end position="1105"/>
    </location>
</feature>
<evidence type="ECO:0000259" key="17">
    <source>
        <dbReference type="PROSITE" id="PS50850"/>
    </source>
</evidence>
<feature type="transmembrane region" description="Helical" evidence="16">
    <location>
        <begin position="194"/>
        <end position="217"/>
    </location>
</feature>
<keyword evidence="4" id="KW-0813">Transport</keyword>
<dbReference type="GO" id="GO:0006508">
    <property type="term" value="P:proteolysis"/>
    <property type="evidence" value="ECO:0007669"/>
    <property type="project" value="UniProtKB-KW"/>
</dbReference>
<evidence type="ECO:0000256" key="16">
    <source>
        <dbReference type="SAM" id="Phobius"/>
    </source>
</evidence>
<keyword evidence="5 14" id="KW-0645">Protease</keyword>
<comment type="caution">
    <text evidence="19">The sequence shown here is derived from an EMBL/GenBank/DDBJ whole genome shotgun (WGS) entry which is preliminary data.</text>
</comment>
<dbReference type="InterPro" id="IPR020846">
    <property type="entry name" value="MFS_dom"/>
</dbReference>
<evidence type="ECO:0000259" key="18">
    <source>
        <dbReference type="PROSITE" id="PS51767"/>
    </source>
</evidence>
<dbReference type="InterPro" id="IPR001461">
    <property type="entry name" value="Aspartic_peptidase_A1"/>
</dbReference>
<name>A0A1V8TBZ5_9PEZI</name>
<evidence type="ECO:0000256" key="14">
    <source>
        <dbReference type="RuleBase" id="RU000454"/>
    </source>
</evidence>
<feature type="transmembrane region" description="Helical" evidence="16">
    <location>
        <begin position="161"/>
        <end position="187"/>
    </location>
</feature>
<evidence type="ECO:0000313" key="20">
    <source>
        <dbReference type="Proteomes" id="UP000192596"/>
    </source>
</evidence>
<feature type="transmembrane region" description="Helical" evidence="16">
    <location>
        <begin position="73"/>
        <end position="94"/>
    </location>
</feature>
<feature type="disulfide bond" evidence="13">
    <location>
        <begin position="920"/>
        <end position="969"/>
    </location>
</feature>
<dbReference type="GO" id="GO:0004190">
    <property type="term" value="F:aspartic-type endopeptidase activity"/>
    <property type="evidence" value="ECO:0007669"/>
    <property type="project" value="UniProtKB-KW"/>
</dbReference>
<evidence type="ECO:0000256" key="12">
    <source>
        <dbReference type="PIRSR" id="PIRSR601461-1"/>
    </source>
</evidence>
<feature type="region of interest" description="Disordered" evidence="15">
    <location>
        <begin position="1071"/>
        <end position="1107"/>
    </location>
</feature>
<dbReference type="SUPFAM" id="SSF50630">
    <property type="entry name" value="Acid proteases"/>
    <property type="match status" value="1"/>
</dbReference>
<dbReference type="InParanoid" id="A0A1V8TBZ5"/>
<protein>
    <recommendedName>
        <fullName evidence="21">Major facilitator superfamily (MFS) profile domain-containing protein</fullName>
    </recommendedName>
</protein>
<dbReference type="Gene3D" id="1.20.1250.20">
    <property type="entry name" value="MFS general substrate transporter like domains"/>
    <property type="match status" value="1"/>
</dbReference>
<feature type="active site" evidence="12">
    <location>
        <position position="889"/>
    </location>
</feature>
<keyword evidence="9 14" id="KW-0378">Hydrolase</keyword>
<dbReference type="PANTHER" id="PTHR23511:SF4">
    <property type="entry name" value="MAJOR FACILITATOR SUPERFAMILY (MFS) PROFILE DOMAIN-CONTAINING PROTEIN"/>
    <property type="match status" value="1"/>
</dbReference>
<feature type="transmembrane region" description="Helical" evidence="16">
    <location>
        <begin position="430"/>
        <end position="447"/>
    </location>
</feature>
<dbReference type="PROSITE" id="PS50850">
    <property type="entry name" value="MFS"/>
    <property type="match status" value="1"/>
</dbReference>
<dbReference type="GO" id="GO:0016020">
    <property type="term" value="C:membrane"/>
    <property type="evidence" value="ECO:0007669"/>
    <property type="project" value="UniProtKB-SubCell"/>
</dbReference>
<feature type="transmembrane region" description="Helical" evidence="16">
    <location>
        <begin position="249"/>
        <end position="268"/>
    </location>
</feature>
<dbReference type="FunFam" id="1.20.1250.20:FF:000171">
    <property type="entry name" value="MFS general substrate transporter"/>
    <property type="match status" value="1"/>
</dbReference>
<dbReference type="AlphaFoldDB" id="A0A1V8TBZ5"/>
<comment type="similarity">
    <text evidence="2 14">Belongs to the peptidase A1 family.</text>
</comment>
<feature type="transmembrane region" description="Helical" evidence="16">
    <location>
        <begin position="352"/>
        <end position="373"/>
    </location>
</feature>
<evidence type="ECO:0008006" key="21">
    <source>
        <dbReference type="Google" id="ProtNLM"/>
    </source>
</evidence>
<feature type="region of interest" description="Disordered" evidence="15">
    <location>
        <begin position="1"/>
        <end position="28"/>
    </location>
</feature>
<dbReference type="Pfam" id="PF00026">
    <property type="entry name" value="Asp"/>
    <property type="match status" value="1"/>
</dbReference>
<dbReference type="PANTHER" id="PTHR23511">
    <property type="entry name" value="SYNAPTIC VESICLE GLYCOPROTEIN 2"/>
    <property type="match status" value="1"/>
</dbReference>
<proteinExistence type="inferred from homology"/>
<sequence>MATATGFKSDDKGLPSGLHPTNHGAMRRNSDELSLQKGDLLDLESVDPVLNAKMHLVNNAIDEIGFTGYQAKLFVLNGFGYAVDSQILLVQSIIATNARWEFHPSFANGLTIAVYVGMLVGAIFWGFGADIIGRKYAFNVSLFISAVFCIVAGAAPNWIALAAFVALAAFGAGGNLVLDTAVFLEYLPSRHQWLVTLMAAWWGLGQLVAGLFAWAFLPNFSCPGDPIGTADTPGTGIECNWSNNKGWRYVWFANGALVLAMSIARLTVIKLKETPKFLVGEGKDEEVVKTLQWIATKYNRPCSLTVEDMAACGQTVTGNDRRRDSVTAHAKSRFSFGEIGMHLKGLFATRKMALSTCLIWASWLLIGLAYPLYNVFLPTYIATRGAALGGLSTSDTWRNYAISNLASIPSPILAGYMCKSKFFWGRRGTMIIGAILTMAFFFAYTQVRSNAQNLGFTCAIGFCLNIYYGTLYAYTPEVLPSAHRGTGNGVSIGLNRVMGIVSAGVAAGANTATPVPIFICAALYIVMAAIAAAFPLPIHSLDDQLAGETSTARSQPRMRVILAASLAASMVSALPEISIAKHSQLTSASAAKLRRRDLPQQRPHFQPTPEGKAWFEEQFGTVGKGILEARDAEVLRKRAGGTVETNVYDVLTWSNGGAYYANVTAGTPPQDQVVILDTGSSDLYFDATTAPACKIEGPYSCRGGEFDKKTSSTYQEVDPSPAFNTSFGDGSTAVGPFAQDVIGIGNVAIKGVQFGLAEEVNSTTGYAVGLMGLGYSLNEASQIQYPNMPEVLKEAGVTNSRLYSVYLNDEGDATGSILFGGIDKSKYTGNLATLNLLPDYQTGQVFQFVSVVTAMSANVGGRNSSIFSGGSTGVEAFGRNDPSLPVLLDTGSAAWTIPASHYRDIASAFTYIDQYGYTACSNRANGDSVTLTFGGEIDVTIPAREFIVPVYNASTNEALAYDSSGAPACTFLLVQEQHATGQGFQTLGDAILRSMYVVFDLDNGQVSIAQAQVNSTSNPDIVTVPAGEGGVASAVGSGVETATASQTYSIARAVNGTATFEVSTAASTVGSATGTDAVPLDARPDATATGSSGNGGSGSGSGSGGAASSSGGAVAGMMVGAQVFGSWGIAAWMATMLGVGFGAVVL</sequence>